<protein>
    <submittedName>
        <fullName evidence="2">MaoC family dehydratase</fullName>
    </submittedName>
</protein>
<feature type="domain" description="MaoC-like" evidence="1">
    <location>
        <begin position="11"/>
        <end position="126"/>
    </location>
</feature>
<keyword evidence="3" id="KW-1185">Reference proteome</keyword>
<evidence type="ECO:0000313" key="2">
    <source>
        <dbReference type="EMBL" id="AXR07666.1"/>
    </source>
</evidence>
<proteinExistence type="predicted"/>
<dbReference type="PANTHER" id="PTHR42993:SF1">
    <property type="entry name" value="MAOC-LIKE DEHYDRATASE DOMAIN-CONTAINING PROTEIN"/>
    <property type="match status" value="1"/>
</dbReference>
<sequence length="162" mass="17953">MKTVTQQEMLNSVGTVLAPTDWFTITQQQINAFADCTHDHQFIHVDEQQASQTPFGSTIAHGFLTLSMLSHFAESFSLQVEGVTMGINYGFDKVRFIAPVAVNSRIRGHAKVLAVSEDKPHQFKVTHEVTIEIEGNEKPALIAHWIGLQLVSDTSLHQAQGQ</sequence>
<organism evidence="2 3">
    <name type="scientific">Salinimonas sediminis</name>
    <dbReference type="NCBI Taxonomy" id="2303538"/>
    <lineage>
        <taxon>Bacteria</taxon>
        <taxon>Pseudomonadati</taxon>
        <taxon>Pseudomonadota</taxon>
        <taxon>Gammaproteobacteria</taxon>
        <taxon>Alteromonadales</taxon>
        <taxon>Alteromonadaceae</taxon>
        <taxon>Alteromonas/Salinimonas group</taxon>
        <taxon>Salinimonas</taxon>
    </lineage>
</organism>
<dbReference type="OrthoDB" id="9801735at2"/>
<dbReference type="EMBL" id="CP031769">
    <property type="protein sequence ID" value="AXR07666.1"/>
    <property type="molecule type" value="Genomic_DNA"/>
</dbReference>
<dbReference type="PANTHER" id="PTHR42993">
    <property type="entry name" value="MAOC-LIKE DEHYDRATASE DOMAIN-CONTAINING PROTEIN"/>
    <property type="match status" value="1"/>
</dbReference>
<dbReference type="InterPro" id="IPR029069">
    <property type="entry name" value="HotDog_dom_sf"/>
</dbReference>
<reference evidence="2 3" key="1">
    <citation type="submission" date="2018-08" db="EMBL/GenBank/DDBJ databases">
        <title>Salinimonas sediminis sp. nov., a piezophilic bacterium isolated from a deep-sea sediment sample from the New Britain Trench.</title>
        <authorList>
            <person name="Cao J."/>
        </authorList>
    </citation>
    <scope>NUCLEOTIDE SEQUENCE [LARGE SCALE GENOMIC DNA]</scope>
    <source>
        <strain evidence="2 3">N102</strain>
    </source>
</reference>
<dbReference type="RefSeq" id="WP_117317861.1">
    <property type="nucleotide sequence ID" value="NZ_CP031769.1"/>
</dbReference>
<evidence type="ECO:0000313" key="3">
    <source>
        <dbReference type="Proteomes" id="UP000262073"/>
    </source>
</evidence>
<dbReference type="Proteomes" id="UP000262073">
    <property type="component" value="Chromosome"/>
</dbReference>
<dbReference type="Pfam" id="PF01575">
    <property type="entry name" value="MaoC_dehydratas"/>
    <property type="match status" value="1"/>
</dbReference>
<dbReference type="InterPro" id="IPR002539">
    <property type="entry name" value="MaoC-like_dom"/>
</dbReference>
<dbReference type="SUPFAM" id="SSF54637">
    <property type="entry name" value="Thioesterase/thiol ester dehydrase-isomerase"/>
    <property type="match status" value="1"/>
</dbReference>
<dbReference type="Gene3D" id="3.10.129.10">
    <property type="entry name" value="Hotdog Thioesterase"/>
    <property type="match status" value="1"/>
</dbReference>
<gene>
    <name evidence="2" type="ORF">D0Y50_15635</name>
</gene>
<evidence type="ECO:0000259" key="1">
    <source>
        <dbReference type="Pfam" id="PF01575"/>
    </source>
</evidence>
<dbReference type="InterPro" id="IPR039375">
    <property type="entry name" value="NodN-like"/>
</dbReference>
<name>A0A346NQ59_9ALTE</name>
<dbReference type="CDD" id="cd03450">
    <property type="entry name" value="NodN"/>
    <property type="match status" value="1"/>
</dbReference>
<accession>A0A346NQ59</accession>
<dbReference type="AlphaFoldDB" id="A0A346NQ59"/>
<dbReference type="KEGG" id="salm:D0Y50_15635"/>